<feature type="transmembrane region" description="Helical" evidence="8">
    <location>
        <begin position="73"/>
        <end position="89"/>
    </location>
</feature>
<reference evidence="9 10" key="1">
    <citation type="submission" date="2020-08" db="EMBL/GenBank/DDBJ databases">
        <title>Acidobacteriota in marine sediments use diverse sulfur dissimilation pathways.</title>
        <authorList>
            <person name="Wasmund K."/>
        </authorList>
    </citation>
    <scope>NUCLEOTIDE SEQUENCE [LARGE SCALE GENOMIC DNA]</scope>
    <source>
        <strain evidence="9">MAG AM3-A</strain>
    </source>
</reference>
<dbReference type="GO" id="GO:0016780">
    <property type="term" value="F:phosphotransferase activity, for other substituted phosphate groups"/>
    <property type="evidence" value="ECO:0007669"/>
    <property type="project" value="InterPro"/>
</dbReference>
<keyword evidence="2" id="KW-1003">Cell membrane</keyword>
<protein>
    <submittedName>
        <fullName evidence="9">Undecaprenyl/decaprenyl-phosphate alpha-N-acetylglucosaminyl 1-phosphate transferase</fullName>
    </submittedName>
</protein>
<comment type="cofactor">
    <cofactor evidence="7">
        <name>Mg(2+)</name>
        <dbReference type="ChEBI" id="CHEBI:18420"/>
    </cofactor>
</comment>
<evidence type="ECO:0000256" key="1">
    <source>
        <dbReference type="ARBA" id="ARBA00004651"/>
    </source>
</evidence>
<dbReference type="GO" id="GO:0071555">
    <property type="term" value="P:cell wall organization"/>
    <property type="evidence" value="ECO:0007669"/>
    <property type="project" value="TreeGrafter"/>
</dbReference>
<organism evidence="9 10">
    <name type="scientific">Candidatus Sulfomarinibacter kjeldsenii</name>
    <dbReference type="NCBI Taxonomy" id="2885994"/>
    <lineage>
        <taxon>Bacteria</taxon>
        <taxon>Pseudomonadati</taxon>
        <taxon>Acidobacteriota</taxon>
        <taxon>Thermoanaerobaculia</taxon>
        <taxon>Thermoanaerobaculales</taxon>
        <taxon>Candidatus Sulfomarinibacteraceae</taxon>
        <taxon>Candidatus Sulfomarinibacter</taxon>
    </lineage>
</organism>
<keyword evidence="7" id="KW-0460">Magnesium</keyword>
<feature type="binding site" evidence="7">
    <location>
        <position position="204"/>
    </location>
    <ligand>
        <name>Mg(2+)</name>
        <dbReference type="ChEBI" id="CHEBI:18420"/>
    </ligand>
</feature>
<dbReference type="AlphaFoldDB" id="A0A8J7CGK1"/>
<feature type="binding site" evidence="7">
    <location>
        <position position="144"/>
    </location>
    <ligand>
        <name>Mg(2+)</name>
        <dbReference type="ChEBI" id="CHEBI:18420"/>
    </ligand>
</feature>
<dbReference type="GO" id="GO:0009103">
    <property type="term" value="P:lipopolysaccharide biosynthetic process"/>
    <property type="evidence" value="ECO:0007669"/>
    <property type="project" value="TreeGrafter"/>
</dbReference>
<gene>
    <name evidence="9" type="ORF">IFJ97_06190</name>
</gene>
<evidence type="ECO:0000256" key="7">
    <source>
        <dbReference type="PIRSR" id="PIRSR600715-1"/>
    </source>
</evidence>
<dbReference type="PANTHER" id="PTHR22926:SF3">
    <property type="entry name" value="UNDECAPRENYL-PHOSPHATE ALPHA-N-ACETYLGLUCOSAMINYL 1-PHOSPHATE TRANSFERASE"/>
    <property type="match status" value="1"/>
</dbReference>
<name>A0A8J7CGK1_9BACT</name>
<dbReference type="GO" id="GO:0005886">
    <property type="term" value="C:plasma membrane"/>
    <property type="evidence" value="ECO:0007669"/>
    <property type="project" value="UniProtKB-SubCell"/>
</dbReference>
<comment type="subcellular location">
    <subcellularLocation>
        <location evidence="1">Cell membrane</location>
        <topology evidence="1">Multi-pass membrane protein</topology>
    </subcellularLocation>
</comment>
<keyword evidence="7" id="KW-0479">Metal-binding</keyword>
<evidence type="ECO:0000313" key="9">
    <source>
        <dbReference type="EMBL" id="MBD3870934.1"/>
    </source>
</evidence>
<evidence type="ECO:0000256" key="4">
    <source>
        <dbReference type="ARBA" id="ARBA00022692"/>
    </source>
</evidence>
<dbReference type="GO" id="GO:0046872">
    <property type="term" value="F:metal ion binding"/>
    <property type="evidence" value="ECO:0007669"/>
    <property type="project" value="UniProtKB-KW"/>
</dbReference>
<sequence>MTIRLILGFFLAYFLAIVGTPIAREAALRFGVVDQPDGALKNHQQPVAYLGGLAVFIAFLLSIGMTFEFDQELLGLLLASTIVTTVGLIDDFGALTPKPKAIGQVVAVFVLIKSGIMIQVAIIPWWLRLVITVVWLVGLSNAFNLVDILDGLASGLGVISATFLLVVALLNGRLMVAAFTVALIGALLGFLRFNFYPATIYLGDCGSLFIGLTLGALAMVMDYTAHNPLGWLAPLYILAVPIIDTVYVMVLRIKAGRKIYYGSPDHFPLRVQRRLDGWTAGTVVVSYAVAVVFGAIGLVVLFLDPLSTLIITAVVGVTVTGLLVWLAMVPMES</sequence>
<feature type="transmembrane region" description="Helical" evidence="8">
    <location>
        <begin position="278"/>
        <end position="303"/>
    </location>
</feature>
<evidence type="ECO:0000256" key="2">
    <source>
        <dbReference type="ARBA" id="ARBA00022475"/>
    </source>
</evidence>
<feature type="transmembrane region" description="Helical" evidence="8">
    <location>
        <begin position="233"/>
        <end position="251"/>
    </location>
</feature>
<feature type="transmembrane region" description="Helical" evidence="8">
    <location>
        <begin position="309"/>
        <end position="329"/>
    </location>
</feature>
<feature type="transmembrane region" description="Helical" evidence="8">
    <location>
        <begin position="101"/>
        <end position="127"/>
    </location>
</feature>
<comment type="caution">
    <text evidence="9">The sequence shown here is derived from an EMBL/GenBank/DDBJ whole genome shotgun (WGS) entry which is preliminary data.</text>
</comment>
<dbReference type="InterPro" id="IPR000715">
    <property type="entry name" value="Glycosyl_transferase_4"/>
</dbReference>
<keyword evidence="4 8" id="KW-0812">Transmembrane</keyword>
<feature type="transmembrane region" description="Helical" evidence="8">
    <location>
        <begin position="47"/>
        <end position="66"/>
    </location>
</feature>
<feature type="transmembrane region" description="Helical" evidence="8">
    <location>
        <begin position="200"/>
        <end position="221"/>
    </location>
</feature>
<dbReference type="Proteomes" id="UP000598633">
    <property type="component" value="Unassembled WGS sequence"/>
</dbReference>
<evidence type="ECO:0000256" key="6">
    <source>
        <dbReference type="ARBA" id="ARBA00023136"/>
    </source>
</evidence>
<dbReference type="EMBL" id="JACXWA010000106">
    <property type="protein sequence ID" value="MBD3870934.1"/>
    <property type="molecule type" value="Genomic_DNA"/>
</dbReference>
<accession>A0A8J7CGK1</accession>
<feature type="transmembrane region" description="Helical" evidence="8">
    <location>
        <begin position="174"/>
        <end position="193"/>
    </location>
</feature>
<evidence type="ECO:0000256" key="8">
    <source>
        <dbReference type="SAM" id="Phobius"/>
    </source>
</evidence>
<evidence type="ECO:0000256" key="3">
    <source>
        <dbReference type="ARBA" id="ARBA00022679"/>
    </source>
</evidence>
<dbReference type="PANTHER" id="PTHR22926">
    <property type="entry name" value="PHOSPHO-N-ACETYLMURAMOYL-PENTAPEPTIDE-TRANSFERASE"/>
    <property type="match status" value="1"/>
</dbReference>
<dbReference type="CDD" id="cd06853">
    <property type="entry name" value="GT_WecA_like"/>
    <property type="match status" value="1"/>
</dbReference>
<keyword evidence="3 9" id="KW-0808">Transferase</keyword>
<evidence type="ECO:0000256" key="5">
    <source>
        <dbReference type="ARBA" id="ARBA00022989"/>
    </source>
</evidence>
<dbReference type="Pfam" id="PF00953">
    <property type="entry name" value="Glycos_transf_4"/>
    <property type="match status" value="1"/>
</dbReference>
<dbReference type="GO" id="GO:0044038">
    <property type="term" value="P:cell wall macromolecule biosynthetic process"/>
    <property type="evidence" value="ECO:0007669"/>
    <property type="project" value="TreeGrafter"/>
</dbReference>
<evidence type="ECO:0000313" key="10">
    <source>
        <dbReference type="Proteomes" id="UP000598633"/>
    </source>
</evidence>
<keyword evidence="6 8" id="KW-0472">Membrane</keyword>
<feature type="transmembrane region" description="Helical" evidence="8">
    <location>
        <begin position="148"/>
        <end position="168"/>
    </location>
</feature>
<keyword evidence="5 8" id="KW-1133">Transmembrane helix</keyword>
<proteinExistence type="predicted"/>